<sequence length="248" mass="27703">MWDFSAKNAIEPLPKATSYGYVVRSLSTLHNFAQVFYNPETVDFIMTTRDFVISYNDHAHSNLTKDSDLYNPNAATDVPSILGYNAQSLTHQTRTTLTSIKINSGPTFVSDKVYHFLTLHAYSEVKPQTTRGQTKTCLYPVAPPFSPSLESQVTSWNDVVMHGVTPRWMTSSTPFHSAQPSSCSTTVGEGSHIRRHLRVGKLEERYRIVDSRLLSLWPEVFISPIGTVDKAGDTQQDIGLVNDYTLPG</sequence>
<evidence type="ECO:0000313" key="2">
    <source>
        <dbReference type="Proteomes" id="UP001165121"/>
    </source>
</evidence>
<gene>
    <name evidence="1" type="ORF">Pfra01_002577800</name>
</gene>
<keyword evidence="2" id="KW-1185">Reference proteome</keyword>
<dbReference type="Proteomes" id="UP001165121">
    <property type="component" value="Unassembled WGS sequence"/>
</dbReference>
<organism evidence="1 2">
    <name type="scientific">Phytophthora fragariaefolia</name>
    <dbReference type="NCBI Taxonomy" id="1490495"/>
    <lineage>
        <taxon>Eukaryota</taxon>
        <taxon>Sar</taxon>
        <taxon>Stramenopiles</taxon>
        <taxon>Oomycota</taxon>
        <taxon>Peronosporomycetes</taxon>
        <taxon>Peronosporales</taxon>
        <taxon>Peronosporaceae</taxon>
        <taxon>Phytophthora</taxon>
    </lineage>
</organism>
<dbReference type="EMBL" id="BSXT01005067">
    <property type="protein sequence ID" value="GMF59591.1"/>
    <property type="molecule type" value="Genomic_DNA"/>
</dbReference>
<protein>
    <submittedName>
        <fullName evidence="1">Unnamed protein product</fullName>
    </submittedName>
</protein>
<accession>A0A9W6YC49</accession>
<name>A0A9W6YC49_9STRA</name>
<dbReference type="AlphaFoldDB" id="A0A9W6YC49"/>
<proteinExistence type="predicted"/>
<reference evidence="1" key="1">
    <citation type="submission" date="2023-04" db="EMBL/GenBank/DDBJ databases">
        <title>Phytophthora fragariaefolia NBRC 109709.</title>
        <authorList>
            <person name="Ichikawa N."/>
            <person name="Sato H."/>
            <person name="Tonouchi N."/>
        </authorList>
    </citation>
    <scope>NUCLEOTIDE SEQUENCE</scope>
    <source>
        <strain evidence="1">NBRC 109709</strain>
    </source>
</reference>
<comment type="caution">
    <text evidence="1">The sequence shown here is derived from an EMBL/GenBank/DDBJ whole genome shotgun (WGS) entry which is preliminary data.</text>
</comment>
<evidence type="ECO:0000313" key="1">
    <source>
        <dbReference type="EMBL" id="GMF59591.1"/>
    </source>
</evidence>